<feature type="compositionally biased region" description="Basic and acidic residues" evidence="1">
    <location>
        <begin position="282"/>
        <end position="294"/>
    </location>
</feature>
<dbReference type="Pfam" id="PF19955">
    <property type="entry name" value="EAD1"/>
    <property type="match status" value="1"/>
</dbReference>
<organism evidence="4 5">
    <name type="scientific">Phytohabitans aurantiacus</name>
    <dbReference type="NCBI Taxonomy" id="3016789"/>
    <lineage>
        <taxon>Bacteria</taxon>
        <taxon>Bacillati</taxon>
        <taxon>Actinomycetota</taxon>
        <taxon>Actinomycetes</taxon>
        <taxon>Micromonosporales</taxon>
        <taxon>Micromonosporaceae</taxon>
    </lineage>
</organism>
<feature type="region of interest" description="Disordered" evidence="1">
    <location>
        <begin position="282"/>
        <end position="312"/>
    </location>
</feature>
<dbReference type="InterPro" id="IPR045430">
    <property type="entry name" value="EAD1"/>
</dbReference>
<protein>
    <recommendedName>
        <fullName evidence="6">NACHT domain-containing protein</fullName>
    </recommendedName>
</protein>
<dbReference type="RefSeq" id="WP_281904735.1">
    <property type="nucleotide sequence ID" value="NZ_BSDI01000072.1"/>
</dbReference>
<dbReference type="EMBL" id="BSDI01000072">
    <property type="protein sequence ID" value="GLI02934.1"/>
    <property type="molecule type" value="Genomic_DNA"/>
</dbReference>
<accession>A0ABQ5R837</accession>
<evidence type="ECO:0000256" key="1">
    <source>
        <dbReference type="SAM" id="MobiDB-lite"/>
    </source>
</evidence>
<dbReference type="InterPro" id="IPR049945">
    <property type="entry name" value="AAA_22"/>
</dbReference>
<dbReference type="SUPFAM" id="SSF48452">
    <property type="entry name" value="TPR-like"/>
    <property type="match status" value="2"/>
</dbReference>
<dbReference type="SUPFAM" id="SSF52540">
    <property type="entry name" value="P-loop containing nucleoside triphosphate hydrolases"/>
    <property type="match status" value="1"/>
</dbReference>
<reference evidence="4" key="1">
    <citation type="submission" date="2022-12" db="EMBL/GenBank/DDBJ databases">
        <title>New Phytohabitans aurantiacus sp. RD004123 nov., an actinomycete isolated from soil.</title>
        <authorList>
            <person name="Triningsih D.W."/>
            <person name="Harunari E."/>
            <person name="Igarashi Y."/>
        </authorList>
    </citation>
    <scope>NUCLEOTIDE SEQUENCE</scope>
    <source>
        <strain evidence="4">RD004123</strain>
    </source>
</reference>
<evidence type="ECO:0000259" key="3">
    <source>
        <dbReference type="Pfam" id="PF19955"/>
    </source>
</evidence>
<dbReference type="Pfam" id="PF13401">
    <property type="entry name" value="AAA_22"/>
    <property type="match status" value="1"/>
</dbReference>
<evidence type="ECO:0000259" key="2">
    <source>
        <dbReference type="Pfam" id="PF13401"/>
    </source>
</evidence>
<name>A0ABQ5R837_9ACTN</name>
<evidence type="ECO:0008006" key="6">
    <source>
        <dbReference type="Google" id="ProtNLM"/>
    </source>
</evidence>
<feature type="domain" description="Effector-associated" evidence="3">
    <location>
        <begin position="6"/>
        <end position="80"/>
    </location>
</feature>
<dbReference type="Proteomes" id="UP001144280">
    <property type="component" value="Unassembled WGS sequence"/>
</dbReference>
<comment type="caution">
    <text evidence="4">The sequence shown here is derived from an EMBL/GenBank/DDBJ whole genome shotgun (WGS) entry which is preliminary data.</text>
</comment>
<evidence type="ECO:0000313" key="5">
    <source>
        <dbReference type="Proteomes" id="UP001144280"/>
    </source>
</evidence>
<keyword evidence="5" id="KW-1185">Reference proteome</keyword>
<dbReference type="Gene3D" id="1.25.40.10">
    <property type="entry name" value="Tetratricopeptide repeat domain"/>
    <property type="match status" value="1"/>
</dbReference>
<sequence length="1113" mass="123799">MRFHRASGPRLLELQELICAGFNHNTLVELLLAVDKRYSDFVSVNRNHRAVVLDVLETANNEGWLLNLLYSAYQRVPDDRLVEHLRALEADVRDHLSVSVAYVRGGADSVVAQLRDRLAALPVTAQYWPGGPPSPDALAFGAIDTAAVVIVVVTPESLRDQVCRYALDLASPGSEVIALLAHPAVQESQLPVALRRIRIDRVGEGWADLERHLDFLATAEGLLVRLRRRREQLVRGDGEADAEGSGDQPEVRDVDRRIAVQRKRVEDPVGVRIGMTRGIERGRERERRPHREAEAAAPVRTYGRPPKEPPSFQDRETELEVAMIWLRTPAHRLLALTGRDGIGKTGFLSRLWNRLSSEKHPPRTDGLVYLPAHGFLPVTAIAVLRALVKVAPANLDGRLRRLLALPIPLLEKADEVLRALDNRAIVVMIDNAEHLLDDSGALRDREMHEFVLHVARQDGHGTRFVLVSQRPPEELLRELPEPIAIGTPLTGLDRNDTHLLLTALDTSRTFGFKYVSEEEKDRLHQRTGGNPRAVELVFAYLRRNPRRDLSWLLDEMHRSKDPDVVRFLFDKVVRDFDPDEVCVAQALAAYGRPVDAAAVDDLLQHFYAGTSEVILETLRDKCFIRPMDEGYYLPFFPDGEWFLQRLAPGEPEDRQSPWRQMSRMALLHLAAEHFAGAHVPDAAAEDVDQLYAQFSEIDLRIRGGDHEKALRAIEALDDAHLNRWGYREAIIPRLDALATGLADAGFDLRVRRLSRLAEAYRQRELPDRMIACLNEAQALIKPYSHPYYHVVINIQLGAGLFDQGRVSQASAHYRRALRWTRGQFGYARQRASAHSGLATCYGRNGQFSRALRHAHRAARLLRRAGGEDVDGVGPRLRLHTAWIFSQLGQHGPAWSELSAGLRIASNQKERILEGQLLVLRARLLIAEGGAEPAMTAAGAAAEIGVLANNGELCRSANEILTLACLIRGDLEQARAAVDVPGRSNGNVLGLSLRGVVAYQEDELAEARTAFETACEKAESLCRSEPHDFLLLDAYGFASAGLAIVQPERRDALLRAAEAAFTRSRALSSGGHGAVLAILQLLNQFTKHADTDVVDRLRIAASGAPYRARQYSAG</sequence>
<feature type="domain" description="ORC1/DEAH AAA+ ATPase" evidence="2">
    <location>
        <begin position="332"/>
        <end position="470"/>
    </location>
</feature>
<dbReference type="InterPro" id="IPR011990">
    <property type="entry name" value="TPR-like_helical_dom_sf"/>
</dbReference>
<dbReference type="InterPro" id="IPR027417">
    <property type="entry name" value="P-loop_NTPase"/>
</dbReference>
<evidence type="ECO:0000313" key="4">
    <source>
        <dbReference type="EMBL" id="GLI02934.1"/>
    </source>
</evidence>
<gene>
    <name evidence="4" type="ORF">Pa4123_82120</name>
</gene>
<proteinExistence type="predicted"/>
<feature type="region of interest" description="Disordered" evidence="1">
    <location>
        <begin position="234"/>
        <end position="253"/>
    </location>
</feature>
<dbReference type="SMART" id="SM00028">
    <property type="entry name" value="TPR"/>
    <property type="match status" value="4"/>
</dbReference>
<dbReference type="InterPro" id="IPR019734">
    <property type="entry name" value="TPR_rpt"/>
</dbReference>